<dbReference type="GO" id="GO:0020037">
    <property type="term" value="F:heme binding"/>
    <property type="evidence" value="ECO:0007669"/>
    <property type="project" value="InterPro"/>
</dbReference>
<dbReference type="Gene3D" id="1.25.10.10">
    <property type="entry name" value="Leucine-rich Repeat Variant"/>
    <property type="match status" value="1"/>
</dbReference>
<keyword evidence="2 4" id="KW-0479">Metal-binding</keyword>
<dbReference type="GO" id="GO:0046872">
    <property type="term" value="F:metal ion binding"/>
    <property type="evidence" value="ECO:0007669"/>
    <property type="project" value="UniProtKB-KW"/>
</dbReference>
<dbReference type="InterPro" id="IPR008979">
    <property type="entry name" value="Galactose-bd-like_sf"/>
</dbReference>
<feature type="signal peptide" evidence="6">
    <location>
        <begin position="1"/>
        <end position="31"/>
    </location>
</feature>
<dbReference type="Pfam" id="PF00754">
    <property type="entry name" value="F5_F8_type_C"/>
    <property type="match status" value="1"/>
</dbReference>
<accession>A0A5B9QWK0</accession>
<dbReference type="SUPFAM" id="SSF50952">
    <property type="entry name" value="Soluble quinoprotein glucose dehydrogenase"/>
    <property type="match status" value="1"/>
</dbReference>
<dbReference type="Pfam" id="PF23500">
    <property type="entry name" value="DUF7133"/>
    <property type="match status" value="1"/>
</dbReference>
<dbReference type="Pfam" id="PF00034">
    <property type="entry name" value="Cytochrom_C"/>
    <property type="match status" value="1"/>
</dbReference>
<proteinExistence type="predicted"/>
<dbReference type="InterPro" id="IPR000421">
    <property type="entry name" value="FA58C"/>
</dbReference>
<dbReference type="EMBL" id="CP042914">
    <property type="protein sequence ID" value="QEG41486.1"/>
    <property type="molecule type" value="Genomic_DNA"/>
</dbReference>
<dbReference type="SUPFAM" id="SSF52266">
    <property type="entry name" value="SGNH hydrolase"/>
    <property type="match status" value="1"/>
</dbReference>
<dbReference type="InterPro" id="IPR036514">
    <property type="entry name" value="SGNH_hydro_sf"/>
</dbReference>
<dbReference type="GO" id="GO:0016788">
    <property type="term" value="F:hydrolase activity, acting on ester bonds"/>
    <property type="evidence" value="ECO:0007669"/>
    <property type="project" value="UniProtKB-ARBA"/>
</dbReference>
<evidence type="ECO:0000256" key="2">
    <source>
        <dbReference type="ARBA" id="ARBA00022723"/>
    </source>
</evidence>
<dbReference type="InterPro" id="IPR011042">
    <property type="entry name" value="6-blade_b-propeller_TolB-like"/>
</dbReference>
<keyword evidence="6" id="KW-0732">Signal</keyword>
<organism evidence="8 9">
    <name type="scientific">Roseimaritima ulvae</name>
    <dbReference type="NCBI Taxonomy" id="980254"/>
    <lineage>
        <taxon>Bacteria</taxon>
        <taxon>Pseudomonadati</taxon>
        <taxon>Planctomycetota</taxon>
        <taxon>Planctomycetia</taxon>
        <taxon>Pirellulales</taxon>
        <taxon>Pirellulaceae</taxon>
        <taxon>Roseimaritima</taxon>
    </lineage>
</organism>
<dbReference type="SUPFAM" id="SSF46626">
    <property type="entry name" value="Cytochrome c"/>
    <property type="match status" value="1"/>
</dbReference>
<reference evidence="8 9" key="1">
    <citation type="submission" date="2019-08" db="EMBL/GenBank/DDBJ databases">
        <title>Deep-cultivation of Planctomycetes and their phenomic and genomic characterization uncovers novel biology.</title>
        <authorList>
            <person name="Wiegand S."/>
            <person name="Jogler M."/>
            <person name="Boedeker C."/>
            <person name="Pinto D."/>
            <person name="Vollmers J."/>
            <person name="Rivas-Marin E."/>
            <person name="Kohn T."/>
            <person name="Peeters S.H."/>
            <person name="Heuer A."/>
            <person name="Rast P."/>
            <person name="Oberbeckmann S."/>
            <person name="Bunk B."/>
            <person name="Jeske O."/>
            <person name="Meyerdierks A."/>
            <person name="Storesund J.E."/>
            <person name="Kallscheuer N."/>
            <person name="Luecker S."/>
            <person name="Lage O.M."/>
            <person name="Pohl T."/>
            <person name="Merkel B.J."/>
            <person name="Hornburger P."/>
            <person name="Mueller R.-W."/>
            <person name="Bruemmer F."/>
            <person name="Labrenz M."/>
            <person name="Spormann A.M."/>
            <person name="Op den Camp H."/>
            <person name="Overmann J."/>
            <person name="Amann R."/>
            <person name="Jetten M.S.M."/>
            <person name="Mascher T."/>
            <person name="Medema M.H."/>
            <person name="Devos D.P."/>
            <person name="Kaster A.-K."/>
            <person name="Ovreas L."/>
            <person name="Rohde M."/>
            <person name="Galperin M.Y."/>
            <person name="Jogler C."/>
        </authorList>
    </citation>
    <scope>NUCLEOTIDE SEQUENCE [LARGE SCALE GENOMIC DNA]</scope>
    <source>
        <strain evidence="8 9">UC8</strain>
    </source>
</reference>
<dbReference type="InterPro" id="IPR013830">
    <property type="entry name" value="SGNH_hydro"/>
</dbReference>
<evidence type="ECO:0000259" key="7">
    <source>
        <dbReference type="PROSITE" id="PS51007"/>
    </source>
</evidence>
<dbReference type="SUPFAM" id="SSF49785">
    <property type="entry name" value="Galactose-binding domain-like"/>
    <property type="match status" value="1"/>
</dbReference>
<dbReference type="Gene3D" id="3.40.50.1110">
    <property type="entry name" value="SGNH hydrolase"/>
    <property type="match status" value="1"/>
</dbReference>
<feature type="chain" id="PRO_5023093117" evidence="6">
    <location>
        <begin position="32"/>
        <end position="1249"/>
    </location>
</feature>
<dbReference type="PANTHER" id="PTHR33546">
    <property type="entry name" value="LARGE, MULTIFUNCTIONAL SECRETED PROTEIN-RELATED"/>
    <property type="match status" value="1"/>
</dbReference>
<keyword evidence="9" id="KW-1185">Reference proteome</keyword>
<dbReference type="SUPFAM" id="SSF48371">
    <property type="entry name" value="ARM repeat"/>
    <property type="match status" value="1"/>
</dbReference>
<feature type="region of interest" description="Disordered" evidence="5">
    <location>
        <begin position="319"/>
        <end position="340"/>
    </location>
</feature>
<dbReference type="InterPro" id="IPR013427">
    <property type="entry name" value="Haem-bd_dom_put"/>
</dbReference>
<sequence precursor="true">MHRNVCTTVVRWATGWACFSLLCGAALESLAAAEPALSLEPRQRVALVGNSLAERMNLYGNFETRWHLRHAAKETLFRNFGWPADKVGIQQRPNSYTTIDDPLKEFGPNLFLCFFGFNESFAGTDAAQVEAFVQAYREYISQTAQKYGQDGTARFVLVSPTAFEATGNSLGPNPDERNESLRVYRDAIEQLAAADGHGFVDLFTPTLEKFAQQPGAQYTVNGVHMNEDGDRLIAYELEAALFGSDAKPDLSGERYEQVRKWVNDKSWLHQQDYRMLNGWYVYGGRRTWDTETFPTEYRKIRKMVAVRDQYLWDLAAGRPVPEQPDDSGTGQVVTPPTMFGTRSENFREMREPKELVYPTPEESIEMMSVPEDFRVELFASEREFPELANPNQIAFDSKGRLWVSCMANYPQWQPGAQRPDDRLLILEDTDNDGRADKCTTFYDQLICPTGFEFWNGGVLVVDEPRILFLKDTDGDDQADEVVQLIDGIATDDTHHTVGAWEFSHGGLLYMLEGVSLSTTLETPWGAFRNKNSGGGYILDPHSLQVRHFRTPGYGNPWCLVFDQWGNGIVGDGTNAKQHWLSPLTGQDVDTRKTLEPVFDNEGMRPAVGNEFLWSRHFPDDVQGQFIYACVINMHGMPRFTVRDQPGTAGFEGQRIADLLSSTDMIFRPVDPKIGPDGALWFGDWCNALIGHMQYSQRDPNRDHTHGRIYRMVHTEKPLLEKVDYSQASTAELLQALEIYELRTRYRIRRELRDRPKAEVYVAIADWIRGSSDPQRLCEAMWIQESFRDVHADLLASILSCDEPHARAAAVHTISNERQRLADVEQYLSTAVNDPAPRVRLEALRGISLLESPRATEMALAVTNHPLDYWIEYTLEHTLHALKPQWSEAEDSEDFLANSSERAQKYFLRYKRQSGPGGAAARPLDIADDVDAPLKERYAAIRQLASMKGGNAKRGEGVFKQVCSACHKVGELGKKFGPDLSDIGQRFSSEQIVRSITMPNDEIAKGYETVMVLTYDGVTHNGFILKEDDDILSLGIADGKKIDVEKDNIEIRKPMKASSMPEGLAKTIAPIEFLDLLAYLNSQRNIRRQNLDEGWVSAKYQSPPKPRTLNGVPEISVDAAVKTGPGFSNSSWNAGLHLLLSAAERQDFDFTFHSNENTQDPYLTIRLQEPRMLKHLWLRNRVSNQFHSRAKGLTVWVSADNENYQKVWTAEKPQAEWVVDFPEGTQAQFIRIGLQGKGTLHLHQAAVFGE</sequence>
<name>A0A5B9QWK0_9BACT</name>
<evidence type="ECO:0000256" key="6">
    <source>
        <dbReference type="SAM" id="SignalP"/>
    </source>
</evidence>
<dbReference type="InterPro" id="IPR013428">
    <property type="entry name" value="Membrane-bound_put_N"/>
</dbReference>
<dbReference type="PANTHER" id="PTHR33546:SF1">
    <property type="entry name" value="LARGE, MULTIFUNCTIONAL SECRETED PROTEIN"/>
    <property type="match status" value="1"/>
</dbReference>
<dbReference type="InterPro" id="IPR011041">
    <property type="entry name" value="Quinoprot_gluc/sorb_DH_b-prop"/>
</dbReference>
<dbReference type="RefSeq" id="WP_084426845.1">
    <property type="nucleotide sequence ID" value="NZ_CP042914.1"/>
</dbReference>
<dbReference type="OrthoDB" id="228131at2"/>
<dbReference type="CDD" id="cd01834">
    <property type="entry name" value="SGNH_hydrolase_like_2"/>
    <property type="match status" value="1"/>
</dbReference>
<dbReference type="GO" id="GO:0009055">
    <property type="term" value="F:electron transfer activity"/>
    <property type="evidence" value="ECO:0007669"/>
    <property type="project" value="InterPro"/>
</dbReference>
<evidence type="ECO:0000313" key="9">
    <source>
        <dbReference type="Proteomes" id="UP000325286"/>
    </source>
</evidence>
<dbReference type="NCBIfam" id="TIGR02604">
    <property type="entry name" value="Piru_Ver_Nterm"/>
    <property type="match status" value="1"/>
</dbReference>
<dbReference type="Gene3D" id="2.60.120.260">
    <property type="entry name" value="Galactose-binding domain-like"/>
    <property type="match status" value="1"/>
</dbReference>
<evidence type="ECO:0000256" key="4">
    <source>
        <dbReference type="PROSITE-ProRule" id="PRU00433"/>
    </source>
</evidence>
<dbReference type="NCBIfam" id="TIGR02603">
    <property type="entry name" value="CxxCH_TIGR02603"/>
    <property type="match status" value="1"/>
</dbReference>
<dbReference type="Gene3D" id="1.10.760.10">
    <property type="entry name" value="Cytochrome c-like domain"/>
    <property type="match status" value="1"/>
</dbReference>
<protein>
    <submittedName>
        <fullName evidence="8">Cytochrome c</fullName>
    </submittedName>
</protein>
<keyword evidence="3 4" id="KW-0408">Iron</keyword>
<evidence type="ECO:0000256" key="3">
    <source>
        <dbReference type="ARBA" id="ARBA00023004"/>
    </source>
</evidence>
<dbReference type="InterPro" id="IPR055557">
    <property type="entry name" value="DUF7133"/>
</dbReference>
<dbReference type="InterPro" id="IPR016024">
    <property type="entry name" value="ARM-type_fold"/>
</dbReference>
<keyword evidence="1 4" id="KW-0349">Heme</keyword>
<evidence type="ECO:0000256" key="5">
    <source>
        <dbReference type="SAM" id="MobiDB-lite"/>
    </source>
</evidence>
<dbReference type="PROSITE" id="PS51007">
    <property type="entry name" value="CYTC"/>
    <property type="match status" value="1"/>
</dbReference>
<dbReference type="Gene3D" id="2.120.10.30">
    <property type="entry name" value="TolB, C-terminal domain"/>
    <property type="match status" value="1"/>
</dbReference>
<evidence type="ECO:0000313" key="8">
    <source>
        <dbReference type="EMBL" id="QEG41486.1"/>
    </source>
</evidence>
<evidence type="ECO:0000256" key="1">
    <source>
        <dbReference type="ARBA" id="ARBA00022617"/>
    </source>
</evidence>
<dbReference type="Proteomes" id="UP000325286">
    <property type="component" value="Chromosome"/>
</dbReference>
<dbReference type="InterPro" id="IPR009056">
    <property type="entry name" value="Cyt_c-like_dom"/>
</dbReference>
<dbReference type="InterPro" id="IPR011989">
    <property type="entry name" value="ARM-like"/>
</dbReference>
<dbReference type="AlphaFoldDB" id="A0A5B9QWK0"/>
<feature type="domain" description="Cytochrome c" evidence="7">
    <location>
        <begin position="949"/>
        <end position="1083"/>
    </location>
</feature>
<dbReference type="KEGG" id="rul:UC8_35090"/>
<dbReference type="InterPro" id="IPR036909">
    <property type="entry name" value="Cyt_c-like_dom_sf"/>
</dbReference>
<gene>
    <name evidence="8" type="ORF">UC8_35090</name>
</gene>
<dbReference type="Pfam" id="PF13472">
    <property type="entry name" value="Lipase_GDSL_2"/>
    <property type="match status" value="1"/>
</dbReference>